<feature type="domain" description="Cytochrome C biogenesis protein transmembrane" evidence="7">
    <location>
        <begin position="4"/>
        <end position="207"/>
    </location>
</feature>
<feature type="transmembrane region" description="Helical" evidence="6">
    <location>
        <begin position="41"/>
        <end position="64"/>
    </location>
</feature>
<keyword evidence="9" id="KW-1185">Reference proteome</keyword>
<dbReference type="Pfam" id="PF02683">
    <property type="entry name" value="DsbD_TM"/>
    <property type="match status" value="1"/>
</dbReference>
<name>A0ABP8NRH4_9BACT</name>
<evidence type="ECO:0000313" key="9">
    <source>
        <dbReference type="Proteomes" id="UP001500067"/>
    </source>
</evidence>
<evidence type="ECO:0000256" key="5">
    <source>
        <dbReference type="ARBA" id="ARBA00023136"/>
    </source>
</evidence>
<comment type="subcellular location">
    <subcellularLocation>
        <location evidence="1">Membrane</location>
        <topology evidence="1">Multi-pass membrane protein</topology>
    </subcellularLocation>
</comment>
<accession>A0ABP8NRH4</accession>
<evidence type="ECO:0000256" key="2">
    <source>
        <dbReference type="ARBA" id="ARBA00022692"/>
    </source>
</evidence>
<organism evidence="8 9">
    <name type="scientific">Nemorincola caseinilytica</name>
    <dbReference type="NCBI Taxonomy" id="2054315"/>
    <lineage>
        <taxon>Bacteria</taxon>
        <taxon>Pseudomonadati</taxon>
        <taxon>Bacteroidota</taxon>
        <taxon>Chitinophagia</taxon>
        <taxon>Chitinophagales</taxon>
        <taxon>Chitinophagaceae</taxon>
        <taxon>Nemorincola</taxon>
    </lineage>
</organism>
<dbReference type="EMBL" id="BAABFA010000024">
    <property type="protein sequence ID" value="GAA4469841.1"/>
    <property type="molecule type" value="Genomic_DNA"/>
</dbReference>
<evidence type="ECO:0000256" key="1">
    <source>
        <dbReference type="ARBA" id="ARBA00004141"/>
    </source>
</evidence>
<dbReference type="InterPro" id="IPR003834">
    <property type="entry name" value="Cyt_c_assmbl_TM_dom"/>
</dbReference>
<keyword evidence="3" id="KW-0201">Cytochrome c-type biogenesis</keyword>
<keyword evidence="5 6" id="KW-0472">Membrane</keyword>
<feature type="transmembrane region" description="Helical" evidence="6">
    <location>
        <begin position="118"/>
        <end position="146"/>
    </location>
</feature>
<feature type="transmembrane region" description="Helical" evidence="6">
    <location>
        <begin position="76"/>
        <end position="97"/>
    </location>
</feature>
<feature type="transmembrane region" description="Helical" evidence="6">
    <location>
        <begin position="6"/>
        <end position="29"/>
    </location>
</feature>
<protein>
    <recommendedName>
        <fullName evidence="7">Cytochrome C biogenesis protein transmembrane domain-containing protein</fullName>
    </recommendedName>
</protein>
<dbReference type="Proteomes" id="UP001500067">
    <property type="component" value="Unassembled WGS sequence"/>
</dbReference>
<evidence type="ECO:0000259" key="7">
    <source>
        <dbReference type="Pfam" id="PF02683"/>
    </source>
</evidence>
<feature type="transmembrane region" description="Helical" evidence="6">
    <location>
        <begin position="220"/>
        <end position="243"/>
    </location>
</feature>
<keyword evidence="2 6" id="KW-0812">Transmembrane</keyword>
<evidence type="ECO:0000256" key="4">
    <source>
        <dbReference type="ARBA" id="ARBA00022989"/>
    </source>
</evidence>
<reference evidence="9" key="1">
    <citation type="journal article" date="2019" name="Int. J. Syst. Evol. Microbiol.">
        <title>The Global Catalogue of Microorganisms (GCM) 10K type strain sequencing project: providing services to taxonomists for standard genome sequencing and annotation.</title>
        <authorList>
            <consortium name="The Broad Institute Genomics Platform"/>
            <consortium name="The Broad Institute Genome Sequencing Center for Infectious Disease"/>
            <person name="Wu L."/>
            <person name="Ma J."/>
        </authorList>
    </citation>
    <scope>NUCLEOTIDE SEQUENCE [LARGE SCALE GENOMIC DNA]</scope>
    <source>
        <strain evidence="9">JCM 32105</strain>
    </source>
</reference>
<evidence type="ECO:0000313" key="8">
    <source>
        <dbReference type="EMBL" id="GAA4469841.1"/>
    </source>
</evidence>
<proteinExistence type="predicted"/>
<keyword evidence="4 6" id="KW-1133">Transmembrane helix</keyword>
<evidence type="ECO:0000256" key="3">
    <source>
        <dbReference type="ARBA" id="ARBA00022748"/>
    </source>
</evidence>
<evidence type="ECO:0000256" key="6">
    <source>
        <dbReference type="SAM" id="Phobius"/>
    </source>
</evidence>
<feature type="transmembrane region" description="Helical" evidence="6">
    <location>
        <begin position="264"/>
        <end position="284"/>
    </location>
</feature>
<comment type="caution">
    <text evidence="8">The sequence shown here is derived from an EMBL/GenBank/DDBJ whole genome shotgun (WGS) entry which is preliminary data.</text>
</comment>
<gene>
    <name evidence="8" type="ORF">GCM10023093_30000</name>
</gene>
<sequence length="296" mass="32194">MLKAIVVGVLTAITPFIYAILPVTVRYLSPKSKSKKEGQKNILIYTGTLVLIFSTLGILLSIIANATGVFRFIEHWLFNFAICRLFLGLGISLLGVFEFKLPASWANAASAKARSGNVVGIMYMALTMPAVSFSSVIPMMVVALLTGHNAGVLGPAFSLFGFSVGLSLPFIYPRILEILVPSKEVLNKVKGIMGFVALTIGVKFLSRTDLALQWHLIDRYLFIIIIIMLAAAAGAYMLGVIRLSKDYAPTKNLYGVKYVSLPNLFIAIALFTFIVYLLPGIWGAPLEGISRFLPPA</sequence>
<dbReference type="PANTHER" id="PTHR32234:SF0">
    <property type="entry name" value="THIOL:DISULFIDE INTERCHANGE PROTEIN DSBD"/>
    <property type="match status" value="1"/>
</dbReference>
<feature type="transmembrane region" description="Helical" evidence="6">
    <location>
        <begin position="152"/>
        <end position="173"/>
    </location>
</feature>
<dbReference type="PANTHER" id="PTHR32234">
    <property type="entry name" value="THIOL:DISULFIDE INTERCHANGE PROTEIN DSBD"/>
    <property type="match status" value="1"/>
</dbReference>